<dbReference type="EMBL" id="BHVP01000007">
    <property type="protein sequence ID" value="GCA73800.1"/>
    <property type="molecule type" value="Genomic_DNA"/>
</dbReference>
<dbReference type="PROSITE" id="PS00086">
    <property type="entry name" value="CYTOCHROME_P450"/>
    <property type="match status" value="1"/>
</dbReference>
<keyword evidence="5 7" id="KW-0408">Iron</keyword>
<keyword evidence="3 7" id="KW-0479">Metal-binding</keyword>
<evidence type="ECO:0000256" key="7">
    <source>
        <dbReference type="PIRSR" id="PIRSR602401-1"/>
    </source>
</evidence>
<name>A0A5A5RCL5_MICAE</name>
<evidence type="ECO:0000313" key="11">
    <source>
        <dbReference type="Proteomes" id="UP000324917"/>
    </source>
</evidence>
<dbReference type="InterPro" id="IPR001128">
    <property type="entry name" value="Cyt_P450"/>
</dbReference>
<dbReference type="PANTHER" id="PTHR24291:SF50">
    <property type="entry name" value="BIFUNCTIONAL ALBAFLAVENONE MONOOXYGENASE_TERPENE SYNTHASE"/>
    <property type="match status" value="1"/>
</dbReference>
<evidence type="ECO:0000256" key="8">
    <source>
        <dbReference type="RuleBase" id="RU000461"/>
    </source>
</evidence>
<dbReference type="InterPro" id="IPR017972">
    <property type="entry name" value="Cyt_P450_CS"/>
</dbReference>
<dbReference type="Proteomes" id="UP000324917">
    <property type="component" value="Unassembled WGS sequence"/>
</dbReference>
<proteinExistence type="inferred from homology"/>
<dbReference type="InterPro" id="IPR036396">
    <property type="entry name" value="Cyt_P450_sf"/>
</dbReference>
<dbReference type="EC" id="1.14.15.32" evidence="10"/>
<comment type="similarity">
    <text evidence="1 8">Belongs to the cytochrome P450 family.</text>
</comment>
<dbReference type="AlphaFoldDB" id="A0A5A5RCL5"/>
<gene>
    <name evidence="10" type="primary">ptlI</name>
    <name evidence="10" type="ORF">MiTe_00620</name>
</gene>
<evidence type="ECO:0000256" key="4">
    <source>
        <dbReference type="ARBA" id="ARBA00023002"/>
    </source>
</evidence>
<reference evidence="10 11" key="1">
    <citation type="submission" date="2018-09" db="EMBL/GenBank/DDBJ databases">
        <title>Evolutionary history of phycoerythrin pigmentation in the water bloom-forming cyanobacterium Microcystis aeruginosa.</title>
        <authorList>
            <person name="Tanabe Y."/>
            <person name="Tanabe Y."/>
            <person name="Yamaguchi H."/>
        </authorList>
    </citation>
    <scope>NUCLEOTIDE SEQUENCE [LARGE SCALE GENOMIC DNA]</scope>
    <source>
        <strain evidence="10 11">NIES-2520</strain>
    </source>
</reference>
<dbReference type="PRINTS" id="PR00385">
    <property type="entry name" value="P450"/>
</dbReference>
<dbReference type="GO" id="GO:0016705">
    <property type="term" value="F:oxidoreductase activity, acting on paired donors, with incorporation or reduction of molecular oxygen"/>
    <property type="evidence" value="ECO:0007669"/>
    <property type="project" value="InterPro"/>
</dbReference>
<evidence type="ECO:0000256" key="2">
    <source>
        <dbReference type="ARBA" id="ARBA00022617"/>
    </source>
</evidence>
<dbReference type="GO" id="GO:0004497">
    <property type="term" value="F:monooxygenase activity"/>
    <property type="evidence" value="ECO:0007669"/>
    <property type="project" value="UniProtKB-KW"/>
</dbReference>
<evidence type="ECO:0000256" key="3">
    <source>
        <dbReference type="ARBA" id="ARBA00022723"/>
    </source>
</evidence>
<feature type="binding site" description="axial binding residue" evidence="7">
    <location>
        <position position="386"/>
    </location>
    <ligand>
        <name>heme</name>
        <dbReference type="ChEBI" id="CHEBI:30413"/>
    </ligand>
    <ligandPart>
        <name>Fe</name>
        <dbReference type="ChEBI" id="CHEBI:18248"/>
    </ligandPart>
</feature>
<evidence type="ECO:0000256" key="1">
    <source>
        <dbReference type="ARBA" id="ARBA00010617"/>
    </source>
</evidence>
<accession>A0A5A5RCL5</accession>
<organism evidence="10 11">
    <name type="scientific">Microcystis aeruginosa NIES-2520</name>
    <dbReference type="NCBI Taxonomy" id="2303982"/>
    <lineage>
        <taxon>Bacteria</taxon>
        <taxon>Bacillati</taxon>
        <taxon>Cyanobacteriota</taxon>
        <taxon>Cyanophyceae</taxon>
        <taxon>Oscillatoriophycideae</taxon>
        <taxon>Chroococcales</taxon>
        <taxon>Microcystaceae</taxon>
        <taxon>Microcystis</taxon>
    </lineage>
</organism>
<dbReference type="InterPro" id="IPR002401">
    <property type="entry name" value="Cyt_P450_E_grp-I"/>
</dbReference>
<dbReference type="GO" id="GO:0020037">
    <property type="term" value="F:heme binding"/>
    <property type="evidence" value="ECO:0007669"/>
    <property type="project" value="InterPro"/>
</dbReference>
<dbReference type="SUPFAM" id="SSF48264">
    <property type="entry name" value="Cytochrome P450"/>
    <property type="match status" value="1"/>
</dbReference>
<keyword evidence="2 7" id="KW-0349">Heme</keyword>
<sequence length="438" mass="49157">MSNINVTGHSSIPTPPGADFESTLEALRQHPVPFITDLAHTYGDIVRLPFGTRDIYLLNHTDLIREIFLGGSETFAKRKDVATEESYLGGIAGMFPLFKKNLIATYAPTIVEAAVKTHEHWQALSQLQESPLIDIYREMMQTTVSIVCQILFQGNIGAESATIVDALLTMNVGYGFDTAAAILVDTVPPVAVSETPESQKARSYLLRVMQGLLDAYRSEPHKSDSLFSGLLAGQLNDEQITNISLSTFSAWHEVTVTTLSWTWYLLSQYPEVEAHLHAELTNVLGGCLPTWADMENLPYTQMLLKETRRLYPTVWLMGRFVRHDVSLGGHLIPANSIVLASQKVMHRDERYFANPDQFEPLRWTPEAVAARPEFTFFPFSAGPRQCLGRDFAWVEDTLILATLAQHWQARLVPDQVLEPHPQKSFAPRNGIQMMLHPR</sequence>
<dbReference type="InterPro" id="IPR050196">
    <property type="entry name" value="Cytochrome_P450_Monoox"/>
</dbReference>
<dbReference type="Gene3D" id="1.10.630.10">
    <property type="entry name" value="Cytochrome P450"/>
    <property type="match status" value="1"/>
</dbReference>
<dbReference type="PRINTS" id="PR00463">
    <property type="entry name" value="EP450I"/>
</dbReference>
<evidence type="ECO:0000256" key="9">
    <source>
        <dbReference type="SAM" id="MobiDB-lite"/>
    </source>
</evidence>
<comment type="cofactor">
    <cofactor evidence="7">
        <name>heme</name>
        <dbReference type="ChEBI" id="CHEBI:30413"/>
    </cofactor>
</comment>
<evidence type="ECO:0000313" key="10">
    <source>
        <dbReference type="EMBL" id="GCA73800.1"/>
    </source>
</evidence>
<evidence type="ECO:0000256" key="6">
    <source>
        <dbReference type="ARBA" id="ARBA00023033"/>
    </source>
</evidence>
<dbReference type="Pfam" id="PF00067">
    <property type="entry name" value="p450"/>
    <property type="match status" value="1"/>
</dbReference>
<feature type="compositionally biased region" description="Polar residues" evidence="9">
    <location>
        <begin position="1"/>
        <end position="12"/>
    </location>
</feature>
<evidence type="ECO:0000256" key="5">
    <source>
        <dbReference type="ARBA" id="ARBA00023004"/>
    </source>
</evidence>
<comment type="caution">
    <text evidence="10">The sequence shown here is derived from an EMBL/GenBank/DDBJ whole genome shotgun (WGS) entry which is preliminary data.</text>
</comment>
<dbReference type="PANTHER" id="PTHR24291">
    <property type="entry name" value="CYTOCHROME P450 FAMILY 4"/>
    <property type="match status" value="1"/>
</dbReference>
<keyword evidence="4 8" id="KW-0560">Oxidoreductase</keyword>
<dbReference type="GO" id="GO:0005506">
    <property type="term" value="F:iron ion binding"/>
    <property type="evidence" value="ECO:0007669"/>
    <property type="project" value="InterPro"/>
</dbReference>
<keyword evidence="6 8" id="KW-0503">Monooxygenase</keyword>
<protein>
    <submittedName>
        <fullName evidence="10">Pentalenene oxygenase</fullName>
        <ecNumber evidence="10">1.14.15.32</ecNumber>
    </submittedName>
</protein>
<feature type="region of interest" description="Disordered" evidence="9">
    <location>
        <begin position="1"/>
        <end position="20"/>
    </location>
</feature>